<feature type="region of interest" description="Disordered" evidence="1">
    <location>
        <begin position="1"/>
        <end position="36"/>
    </location>
</feature>
<gene>
    <name evidence="2" type="ORF">g.58709</name>
</gene>
<name>A0A1B6HW93_9HEMI</name>
<feature type="non-terminal residue" evidence="2">
    <location>
        <position position="1"/>
    </location>
</feature>
<dbReference type="EMBL" id="GECU01028806">
    <property type="protein sequence ID" value="JAS78900.1"/>
    <property type="molecule type" value="Transcribed_RNA"/>
</dbReference>
<accession>A0A1B6HW93</accession>
<dbReference type="AlphaFoldDB" id="A0A1B6HW93"/>
<proteinExistence type="predicted"/>
<feature type="compositionally biased region" description="Acidic residues" evidence="1">
    <location>
        <begin position="24"/>
        <end position="33"/>
    </location>
</feature>
<protein>
    <submittedName>
        <fullName evidence="2">Uncharacterized protein</fullName>
    </submittedName>
</protein>
<feature type="compositionally biased region" description="Low complexity" evidence="1">
    <location>
        <begin position="13"/>
        <end position="22"/>
    </location>
</feature>
<evidence type="ECO:0000256" key="1">
    <source>
        <dbReference type="SAM" id="MobiDB-lite"/>
    </source>
</evidence>
<evidence type="ECO:0000313" key="2">
    <source>
        <dbReference type="EMBL" id="JAS78900.1"/>
    </source>
</evidence>
<sequence>QLRTEERAADWDPSSNSSPVPNDTQDDTADDMFPEQQPAVSQYMGPIRYDLIEYECIDIVMERIQWVMSFGTHREAVGLIKFLTELVSFFSRSEIEYIAEVVHEEFRMEGFADADIAL</sequence>
<organism evidence="2">
    <name type="scientific">Homalodisca liturata</name>
    <dbReference type="NCBI Taxonomy" id="320908"/>
    <lineage>
        <taxon>Eukaryota</taxon>
        <taxon>Metazoa</taxon>
        <taxon>Ecdysozoa</taxon>
        <taxon>Arthropoda</taxon>
        <taxon>Hexapoda</taxon>
        <taxon>Insecta</taxon>
        <taxon>Pterygota</taxon>
        <taxon>Neoptera</taxon>
        <taxon>Paraneoptera</taxon>
        <taxon>Hemiptera</taxon>
        <taxon>Auchenorrhyncha</taxon>
        <taxon>Membracoidea</taxon>
        <taxon>Cicadellidae</taxon>
        <taxon>Cicadellinae</taxon>
        <taxon>Proconiini</taxon>
        <taxon>Homalodisca</taxon>
    </lineage>
</organism>
<feature type="compositionally biased region" description="Basic and acidic residues" evidence="1">
    <location>
        <begin position="1"/>
        <end position="10"/>
    </location>
</feature>
<reference evidence="2" key="1">
    <citation type="submission" date="2015-11" db="EMBL/GenBank/DDBJ databases">
        <title>De novo transcriptome assembly of four potential Pierce s Disease insect vectors from Arizona vineyards.</title>
        <authorList>
            <person name="Tassone E.E."/>
        </authorList>
    </citation>
    <scope>NUCLEOTIDE SEQUENCE</scope>
</reference>
<feature type="non-terminal residue" evidence="2">
    <location>
        <position position="118"/>
    </location>
</feature>